<accession>A0A5C6RI32</accession>
<evidence type="ECO:0000313" key="1">
    <source>
        <dbReference type="EMBL" id="TXB61773.1"/>
    </source>
</evidence>
<dbReference type="AlphaFoldDB" id="A0A5C6RI32"/>
<evidence type="ECO:0000313" key="2">
    <source>
        <dbReference type="Proteomes" id="UP000321580"/>
    </source>
</evidence>
<proteinExistence type="predicted"/>
<dbReference type="Proteomes" id="UP000321580">
    <property type="component" value="Unassembled WGS sequence"/>
</dbReference>
<dbReference type="EMBL" id="VOOR01000046">
    <property type="protein sequence ID" value="TXB61773.1"/>
    <property type="molecule type" value="Genomic_DNA"/>
</dbReference>
<organism evidence="1 2">
    <name type="scientific">Phaeodactylibacter luteus</name>
    <dbReference type="NCBI Taxonomy" id="1564516"/>
    <lineage>
        <taxon>Bacteria</taxon>
        <taxon>Pseudomonadati</taxon>
        <taxon>Bacteroidota</taxon>
        <taxon>Saprospiria</taxon>
        <taxon>Saprospirales</taxon>
        <taxon>Haliscomenobacteraceae</taxon>
        <taxon>Phaeodactylibacter</taxon>
    </lineage>
</organism>
<comment type="caution">
    <text evidence="1">The sequence shown here is derived from an EMBL/GenBank/DDBJ whole genome shotgun (WGS) entry which is preliminary data.</text>
</comment>
<dbReference type="SUPFAM" id="SSF56925">
    <property type="entry name" value="OMPA-like"/>
    <property type="match status" value="1"/>
</dbReference>
<protein>
    <recommendedName>
        <fullName evidence="3">Porin family protein</fullName>
    </recommendedName>
</protein>
<reference evidence="1 2" key="1">
    <citation type="submission" date="2019-08" db="EMBL/GenBank/DDBJ databases">
        <title>Genome of Phaeodactylibacter luteus.</title>
        <authorList>
            <person name="Bowman J.P."/>
        </authorList>
    </citation>
    <scope>NUCLEOTIDE SEQUENCE [LARGE SCALE GENOMIC DNA]</scope>
    <source>
        <strain evidence="1 2">KCTC 42180</strain>
    </source>
</reference>
<dbReference type="InterPro" id="IPR011250">
    <property type="entry name" value="OMP/PagP_B-barrel"/>
</dbReference>
<sequence>MGLFPALLFGQYTEQGNFIIGTTLGFSSAHSKVTQEDGAADIATENPVSTQLSISPSMGYFLVDHLALGLGMDYTFNRVERNEGDTNKDSDLLFGPFVRYYVPVAQDMAFFLEGNFGFGNASDNLVLGSEVQRINTNIMAMGVGPGFTIFSGSAIGIEALLKYNYARSKFDTDIGGVQRQTISRTNQFDFSIGLQYYIGGVEPARSPSPRHY</sequence>
<evidence type="ECO:0008006" key="3">
    <source>
        <dbReference type="Google" id="ProtNLM"/>
    </source>
</evidence>
<name>A0A5C6RI32_9BACT</name>
<dbReference type="OrthoDB" id="945117at2"/>
<dbReference type="Gene3D" id="2.40.160.20">
    <property type="match status" value="1"/>
</dbReference>
<gene>
    <name evidence="1" type="ORF">FRY97_17440</name>
</gene>
<keyword evidence="2" id="KW-1185">Reference proteome</keyword>